<dbReference type="Proteomes" id="UP000290253">
    <property type="component" value="Unassembled WGS sequence"/>
</dbReference>
<comment type="caution">
    <text evidence="1">The sequence shown here is derived from an EMBL/GenBank/DDBJ whole genome shotgun (WGS) entry which is preliminary data.</text>
</comment>
<dbReference type="EMBL" id="SDMK01000002">
    <property type="protein sequence ID" value="RXS95207.1"/>
    <property type="molecule type" value="Genomic_DNA"/>
</dbReference>
<reference evidence="1 2" key="1">
    <citation type="journal article" date="2016" name="Int. J. Syst. Evol. Microbiol.">
        <title>Acidipila dinghuensis sp. nov., an acidobacterium isolated from forest soil.</title>
        <authorList>
            <person name="Jiang Y.W."/>
            <person name="Wang J."/>
            <person name="Chen M.H."/>
            <person name="Lv Y.Y."/>
            <person name="Qiu L.H."/>
        </authorList>
    </citation>
    <scope>NUCLEOTIDE SEQUENCE [LARGE SCALE GENOMIC DNA]</scope>
    <source>
        <strain evidence="1 2">DHOF10</strain>
    </source>
</reference>
<dbReference type="AlphaFoldDB" id="A0A4Q1SDN9"/>
<dbReference type="RefSeq" id="WP_129208385.1">
    <property type="nucleotide sequence ID" value="NZ_BMGU01000003.1"/>
</dbReference>
<keyword evidence="2" id="KW-1185">Reference proteome</keyword>
<evidence type="ECO:0000313" key="1">
    <source>
        <dbReference type="EMBL" id="RXS95207.1"/>
    </source>
</evidence>
<name>A0A4Q1SDN9_9BACT</name>
<dbReference type="OrthoDB" id="121574at2"/>
<evidence type="ECO:0000313" key="2">
    <source>
        <dbReference type="Proteomes" id="UP000290253"/>
    </source>
</evidence>
<accession>A0A4Q1SDN9</accession>
<evidence type="ECO:0008006" key="3">
    <source>
        <dbReference type="Google" id="ProtNLM"/>
    </source>
</evidence>
<protein>
    <recommendedName>
        <fullName evidence="3">Response regulatory domain-containing protein</fullName>
    </recommendedName>
</protein>
<gene>
    <name evidence="1" type="ORF">ESZ00_11425</name>
</gene>
<organism evidence="1 2">
    <name type="scientific">Silvibacterium dinghuense</name>
    <dbReference type="NCBI Taxonomy" id="1560006"/>
    <lineage>
        <taxon>Bacteria</taxon>
        <taxon>Pseudomonadati</taxon>
        <taxon>Acidobacteriota</taxon>
        <taxon>Terriglobia</taxon>
        <taxon>Terriglobales</taxon>
        <taxon>Acidobacteriaceae</taxon>
        <taxon>Silvibacterium</taxon>
    </lineage>
</organism>
<dbReference type="Gene3D" id="3.40.50.2300">
    <property type="match status" value="1"/>
</dbReference>
<proteinExistence type="predicted"/>
<dbReference type="SUPFAM" id="SSF52172">
    <property type="entry name" value="CheY-like"/>
    <property type="match status" value="1"/>
</dbReference>
<sequence length="161" mass="17847">MRSPLLTLPDDSIERKIQTTGAGNVTGAMTDVVTGRAKPRVVALVPAGAQPQVSRCLEPVVANLMFLRDADEIARINRQSCPFDVLLAPAALLHEHWRLLWRELATGEPHCAILVYSPQADFRLWSEALELGCFDVVVEPLDERLREAVCRAFESTQASDR</sequence>
<dbReference type="InterPro" id="IPR011006">
    <property type="entry name" value="CheY-like_superfamily"/>
</dbReference>